<comment type="subcellular location">
    <subcellularLocation>
        <location evidence="3">Cytoplasm</location>
    </subcellularLocation>
</comment>
<comment type="cofactor">
    <cofactor evidence="1">
        <name>Mn(2+)</name>
        <dbReference type="ChEBI" id="CHEBI:29035"/>
    </cofactor>
</comment>
<dbReference type="EMBL" id="CAJNOE010000154">
    <property type="protein sequence ID" value="CAF0986945.1"/>
    <property type="molecule type" value="Genomic_DNA"/>
</dbReference>
<dbReference type="EMBL" id="CAJNOG010000154">
    <property type="protein sequence ID" value="CAF1016872.1"/>
    <property type="molecule type" value="Genomic_DNA"/>
</dbReference>
<evidence type="ECO:0000256" key="1">
    <source>
        <dbReference type="ARBA" id="ARBA00001936"/>
    </source>
</evidence>
<dbReference type="OrthoDB" id="2274644at2759"/>
<dbReference type="InterPro" id="IPR043519">
    <property type="entry name" value="NT_sf"/>
</dbReference>
<dbReference type="PANTHER" id="PTHR12271">
    <property type="entry name" value="POLY A POLYMERASE CID PAP -RELATED"/>
    <property type="match status" value="1"/>
</dbReference>
<evidence type="ECO:0000259" key="10">
    <source>
        <dbReference type="Pfam" id="PF22600"/>
    </source>
</evidence>
<evidence type="ECO:0000256" key="3">
    <source>
        <dbReference type="ARBA" id="ARBA00004496"/>
    </source>
</evidence>
<dbReference type="GO" id="GO:0046872">
    <property type="term" value="F:metal ion binding"/>
    <property type="evidence" value="ECO:0007669"/>
    <property type="project" value="UniProtKB-KW"/>
</dbReference>
<evidence type="ECO:0000313" key="12">
    <source>
        <dbReference type="EMBL" id="CAF1016872.1"/>
    </source>
</evidence>
<comment type="cofactor">
    <cofactor evidence="2">
        <name>Mg(2+)</name>
        <dbReference type="ChEBI" id="CHEBI:18420"/>
    </cofactor>
</comment>
<dbReference type="GO" id="GO:0031123">
    <property type="term" value="P:RNA 3'-end processing"/>
    <property type="evidence" value="ECO:0007669"/>
    <property type="project" value="TreeGrafter"/>
</dbReference>
<evidence type="ECO:0000259" key="9">
    <source>
        <dbReference type="Pfam" id="PF03828"/>
    </source>
</evidence>
<reference evidence="16" key="1">
    <citation type="submission" date="2021-02" db="EMBL/GenBank/DDBJ databases">
        <authorList>
            <person name="Nowell W R."/>
        </authorList>
    </citation>
    <scope>NUCLEOTIDE SEQUENCE</scope>
</reference>
<dbReference type="InterPro" id="IPR002058">
    <property type="entry name" value="PAP_assoc"/>
</dbReference>
<dbReference type="GO" id="GO:0050265">
    <property type="term" value="F:RNA uridylyltransferase activity"/>
    <property type="evidence" value="ECO:0007669"/>
    <property type="project" value="TreeGrafter"/>
</dbReference>
<comment type="caution">
    <text evidence="16">The sequence shown here is derived from an EMBL/GenBank/DDBJ whole genome shotgun (WGS) entry which is preliminary data.</text>
</comment>
<dbReference type="Pfam" id="PF03828">
    <property type="entry name" value="PAP_assoc"/>
    <property type="match status" value="1"/>
</dbReference>
<evidence type="ECO:0000313" key="16">
    <source>
        <dbReference type="EMBL" id="CAF4033301.1"/>
    </source>
</evidence>
<keyword evidence="7" id="KW-0460">Magnesium</keyword>
<evidence type="ECO:0000256" key="2">
    <source>
        <dbReference type="ARBA" id="ARBA00001946"/>
    </source>
</evidence>
<keyword evidence="6" id="KW-0479">Metal-binding</keyword>
<protein>
    <submittedName>
        <fullName evidence="16">Uncharacterized protein</fullName>
    </submittedName>
</protein>
<dbReference type="EMBL" id="CAJOAZ010002320">
    <property type="protein sequence ID" value="CAF3917365.1"/>
    <property type="molecule type" value="Genomic_DNA"/>
</dbReference>
<dbReference type="EMBL" id="CAJNON010000177">
    <property type="protein sequence ID" value="CAF1070775.1"/>
    <property type="molecule type" value="Genomic_DNA"/>
</dbReference>
<evidence type="ECO:0000313" key="15">
    <source>
        <dbReference type="EMBL" id="CAF3917365.1"/>
    </source>
</evidence>
<dbReference type="Proteomes" id="UP000663844">
    <property type="component" value="Unassembled WGS sequence"/>
</dbReference>
<dbReference type="Proteomes" id="UP000663868">
    <property type="component" value="Unassembled WGS sequence"/>
</dbReference>
<comment type="similarity">
    <text evidence="8">Belongs to the DNA polymerase type-B-like family. GLD2 subfamily.</text>
</comment>
<dbReference type="Proteomes" id="UP000663881">
    <property type="component" value="Unassembled WGS sequence"/>
</dbReference>
<keyword evidence="4" id="KW-0963">Cytoplasm</keyword>
<evidence type="ECO:0000256" key="8">
    <source>
        <dbReference type="ARBA" id="ARBA00038491"/>
    </source>
</evidence>
<accession>A0A819QS38</accession>
<dbReference type="PANTHER" id="PTHR12271:SF40">
    <property type="entry name" value="POLY(A) RNA POLYMERASE GLD2"/>
    <property type="match status" value="1"/>
</dbReference>
<organism evidence="16 17">
    <name type="scientific">Adineta steineri</name>
    <dbReference type="NCBI Taxonomy" id="433720"/>
    <lineage>
        <taxon>Eukaryota</taxon>
        <taxon>Metazoa</taxon>
        <taxon>Spiralia</taxon>
        <taxon>Gnathifera</taxon>
        <taxon>Rotifera</taxon>
        <taxon>Eurotatoria</taxon>
        <taxon>Bdelloidea</taxon>
        <taxon>Adinetida</taxon>
        <taxon>Adinetidae</taxon>
        <taxon>Adineta</taxon>
    </lineage>
</organism>
<evidence type="ECO:0000256" key="6">
    <source>
        <dbReference type="ARBA" id="ARBA00022723"/>
    </source>
</evidence>
<evidence type="ECO:0000313" key="11">
    <source>
        <dbReference type="EMBL" id="CAF0986945.1"/>
    </source>
</evidence>
<dbReference type="Proteomes" id="UP000663860">
    <property type="component" value="Unassembled WGS sequence"/>
</dbReference>
<evidence type="ECO:0000313" key="13">
    <source>
        <dbReference type="EMBL" id="CAF1070775.1"/>
    </source>
</evidence>
<dbReference type="EMBL" id="CAJOBB010003307">
    <property type="protein sequence ID" value="CAF4033301.1"/>
    <property type="molecule type" value="Genomic_DNA"/>
</dbReference>
<dbReference type="SUPFAM" id="SSF81631">
    <property type="entry name" value="PAP/OAS1 substrate-binding domain"/>
    <property type="match status" value="1"/>
</dbReference>
<evidence type="ECO:0000256" key="5">
    <source>
        <dbReference type="ARBA" id="ARBA00022679"/>
    </source>
</evidence>
<name>A0A819QS38_9BILA</name>
<evidence type="ECO:0000313" key="17">
    <source>
        <dbReference type="Proteomes" id="UP000663868"/>
    </source>
</evidence>
<evidence type="ECO:0000256" key="4">
    <source>
        <dbReference type="ARBA" id="ARBA00022490"/>
    </source>
</evidence>
<dbReference type="InterPro" id="IPR054708">
    <property type="entry name" value="MTPAP-like_central"/>
</dbReference>
<dbReference type="Proteomes" id="UP000663845">
    <property type="component" value="Unassembled WGS sequence"/>
</dbReference>
<keyword evidence="5" id="KW-0808">Transferase</keyword>
<dbReference type="Gene3D" id="3.30.460.10">
    <property type="entry name" value="Beta Polymerase, domain 2"/>
    <property type="match status" value="1"/>
</dbReference>
<dbReference type="CDD" id="cd05402">
    <property type="entry name" value="NT_PAP_TUTase"/>
    <property type="match status" value="1"/>
</dbReference>
<dbReference type="Pfam" id="PF22600">
    <property type="entry name" value="MTPAP-like_central"/>
    <property type="match status" value="1"/>
</dbReference>
<sequence>MTQKDMRQLYLQTFDKKKIRQSEPILKPKNTNWQLWLYKNDNEHEIEDVFQPYFPENMEIFDSNYGDNVITPIQISSDSNKELNNTESLLVLDDKKSSDVEQVQNSHNNENDMEATMTSFEALCRDINKKQRRILHREFERQGGIVNDKVQELFNSFKLQTTVLPNLPSAADESRVESEHLLSTQDETIPSNSLEISVRHNTTAFLYNFQAENFGAEQGAPIVCVACYESGHIKSNCPIESTPNLIEISQEWENVLSKLCQHITERYKPTSNDIENRKQLVRQLQIQYQKVYPGCKLHAYGSFCNGFGLQQSDLDVCIHIKENTHEDSVRILEKLSRSMCCNTFEYVRLVDDVKVPIIRSKHSQLNIELDISIHNKLAIENTNLLKTYAKIDSRVVELGYMIKYLVKKEIWNEKNEPNTMSSGALWIAFLRYYTQDFNYTKRIVTIRQYEPLLRVDKRWYGNIIAIEDPFELYRNLGDHLQLQEWTTVRNVLMRVRDHFCSQPANIIMMDLDMSSIQEHFFSINELNRKSSPESLQTCNNTVNIDEQSEKLMSSAHITVDSDIALQ</sequence>
<feature type="domain" description="Poly(A) RNA polymerase mitochondrial-like central palm" evidence="10">
    <location>
        <begin position="256"/>
        <end position="389"/>
    </location>
</feature>
<gene>
    <name evidence="11" type="ORF">IZO911_LOCUS16887</name>
    <name evidence="12" type="ORF">JYZ213_LOCUS16843</name>
    <name evidence="16" type="ORF">KXQ929_LOCUS30428</name>
    <name evidence="14" type="ORF">OKA104_LOCUS22290</name>
    <name evidence="15" type="ORF">OXD698_LOCUS24821</name>
    <name evidence="13" type="ORF">VCS650_LOCUS18467</name>
</gene>
<proteinExistence type="inferred from homology"/>
<dbReference type="EMBL" id="CAJOAY010001613">
    <property type="protein sequence ID" value="CAF3865581.1"/>
    <property type="molecule type" value="Genomic_DNA"/>
</dbReference>
<dbReference type="AlphaFoldDB" id="A0A819QS38"/>
<dbReference type="SUPFAM" id="SSF81301">
    <property type="entry name" value="Nucleotidyltransferase"/>
    <property type="match status" value="1"/>
</dbReference>
<dbReference type="Proteomes" id="UP000663891">
    <property type="component" value="Unassembled WGS sequence"/>
</dbReference>
<feature type="domain" description="PAP-associated" evidence="9">
    <location>
        <begin position="423"/>
        <end position="472"/>
    </location>
</feature>
<evidence type="ECO:0000256" key="7">
    <source>
        <dbReference type="ARBA" id="ARBA00022842"/>
    </source>
</evidence>
<dbReference type="Gene3D" id="1.10.1410.10">
    <property type="match status" value="2"/>
</dbReference>
<evidence type="ECO:0000313" key="14">
    <source>
        <dbReference type="EMBL" id="CAF3865581.1"/>
    </source>
</evidence>